<dbReference type="AlphaFoldDB" id="A0A518E1P7"/>
<keyword evidence="2" id="KW-1185">Reference proteome</keyword>
<evidence type="ECO:0000313" key="2">
    <source>
        <dbReference type="Proteomes" id="UP000317648"/>
    </source>
</evidence>
<dbReference type="RefSeq" id="WP_145056857.1">
    <property type="nucleotide sequence ID" value="NZ_CP036433.1"/>
</dbReference>
<name>A0A518E1P7_9BACT</name>
<gene>
    <name evidence="1" type="ORF">Pla8534_58520</name>
</gene>
<reference evidence="1 2" key="1">
    <citation type="submission" date="2019-02" db="EMBL/GenBank/DDBJ databases">
        <title>Deep-cultivation of Planctomycetes and their phenomic and genomic characterization uncovers novel biology.</title>
        <authorList>
            <person name="Wiegand S."/>
            <person name="Jogler M."/>
            <person name="Boedeker C."/>
            <person name="Pinto D."/>
            <person name="Vollmers J."/>
            <person name="Rivas-Marin E."/>
            <person name="Kohn T."/>
            <person name="Peeters S.H."/>
            <person name="Heuer A."/>
            <person name="Rast P."/>
            <person name="Oberbeckmann S."/>
            <person name="Bunk B."/>
            <person name="Jeske O."/>
            <person name="Meyerdierks A."/>
            <person name="Storesund J.E."/>
            <person name="Kallscheuer N."/>
            <person name="Luecker S."/>
            <person name="Lage O.M."/>
            <person name="Pohl T."/>
            <person name="Merkel B.J."/>
            <person name="Hornburger P."/>
            <person name="Mueller R.-W."/>
            <person name="Bruemmer F."/>
            <person name="Labrenz M."/>
            <person name="Spormann A.M."/>
            <person name="Op den Camp H."/>
            <person name="Overmann J."/>
            <person name="Amann R."/>
            <person name="Jetten M.S.M."/>
            <person name="Mascher T."/>
            <person name="Medema M.H."/>
            <person name="Devos D.P."/>
            <person name="Kaster A.-K."/>
            <person name="Ovreas L."/>
            <person name="Rohde M."/>
            <person name="Galperin M.Y."/>
            <person name="Jogler C."/>
        </authorList>
    </citation>
    <scope>NUCLEOTIDE SEQUENCE [LARGE SCALE GENOMIC DNA]</scope>
    <source>
        <strain evidence="1 2">Pla85_3_4</strain>
    </source>
</reference>
<sequence>MQEYKKRVRLLAERYGASIDYANDDGLTLTTLVGSICFTPTSKSDMNCKITRQKTNVAFTCPKAFVFDIVDRFATGKPLDGYKPKGNPLTLQEYIDEEHATERVSQLKNRIVAGTANNGELGGNHYNAEYFNGILVLFDIFTGAPTNVVELT</sequence>
<dbReference type="OrthoDB" id="9953495at2"/>
<protein>
    <submittedName>
        <fullName evidence="1">Uncharacterized protein</fullName>
    </submittedName>
</protein>
<dbReference type="Proteomes" id="UP000317648">
    <property type="component" value="Chromosome"/>
</dbReference>
<accession>A0A518E1P7</accession>
<organism evidence="1 2">
    <name type="scientific">Lignipirellula cremea</name>
    <dbReference type="NCBI Taxonomy" id="2528010"/>
    <lineage>
        <taxon>Bacteria</taxon>
        <taxon>Pseudomonadati</taxon>
        <taxon>Planctomycetota</taxon>
        <taxon>Planctomycetia</taxon>
        <taxon>Pirellulales</taxon>
        <taxon>Pirellulaceae</taxon>
        <taxon>Lignipirellula</taxon>
    </lineage>
</organism>
<dbReference type="KEGG" id="lcre:Pla8534_58520"/>
<proteinExistence type="predicted"/>
<evidence type="ECO:0000313" key="1">
    <source>
        <dbReference type="EMBL" id="QDU97992.1"/>
    </source>
</evidence>
<dbReference type="EMBL" id="CP036433">
    <property type="protein sequence ID" value="QDU97992.1"/>
    <property type="molecule type" value="Genomic_DNA"/>
</dbReference>